<dbReference type="InterPro" id="IPR026971">
    <property type="entry name" value="CND1/NCAPD3"/>
</dbReference>
<dbReference type="AlphaFoldDB" id="A0A9R0EAX6"/>
<evidence type="ECO:0000313" key="3">
    <source>
        <dbReference type="Proteomes" id="UP000829999"/>
    </source>
</evidence>
<name>A0A9R0EAX6_SPOFR</name>
<dbReference type="GeneID" id="118264909"/>
<feature type="compositionally biased region" description="Polar residues" evidence="2">
    <location>
        <begin position="395"/>
        <end position="411"/>
    </location>
</feature>
<proteinExistence type="predicted"/>
<reference evidence="4" key="1">
    <citation type="submission" date="2025-08" db="UniProtKB">
        <authorList>
            <consortium name="RefSeq"/>
        </authorList>
    </citation>
    <scope>IDENTIFICATION</scope>
    <source>
        <tissue evidence="4">Whole larval tissue</tissue>
    </source>
</reference>
<feature type="region of interest" description="Disordered" evidence="2">
    <location>
        <begin position="1152"/>
        <end position="1182"/>
    </location>
</feature>
<dbReference type="SUPFAM" id="SSF48371">
    <property type="entry name" value="ARM repeat"/>
    <property type="match status" value="1"/>
</dbReference>
<evidence type="ECO:0000256" key="2">
    <source>
        <dbReference type="SAM" id="MobiDB-lite"/>
    </source>
</evidence>
<dbReference type="GO" id="GO:0000796">
    <property type="term" value="C:condensin complex"/>
    <property type="evidence" value="ECO:0007669"/>
    <property type="project" value="TreeGrafter"/>
</dbReference>
<dbReference type="GO" id="GO:0042393">
    <property type="term" value="F:histone binding"/>
    <property type="evidence" value="ECO:0007669"/>
    <property type="project" value="TreeGrafter"/>
</dbReference>
<protein>
    <submittedName>
        <fullName evidence="4">Condensin-2 complex subunit D3 isoform X2</fullName>
    </submittedName>
</protein>
<dbReference type="PANTHER" id="PTHR14222">
    <property type="entry name" value="CONDENSIN"/>
    <property type="match status" value="1"/>
</dbReference>
<dbReference type="GO" id="GO:0000779">
    <property type="term" value="C:condensed chromosome, centromeric region"/>
    <property type="evidence" value="ECO:0007669"/>
    <property type="project" value="TreeGrafter"/>
</dbReference>
<feature type="region of interest" description="Disordered" evidence="2">
    <location>
        <begin position="370"/>
        <end position="411"/>
    </location>
</feature>
<keyword evidence="3" id="KW-1185">Reference proteome</keyword>
<dbReference type="InterPro" id="IPR011989">
    <property type="entry name" value="ARM-like"/>
</dbReference>
<keyword evidence="1" id="KW-0226">DNA condensation</keyword>
<dbReference type="InterPro" id="IPR016024">
    <property type="entry name" value="ARM-type_fold"/>
</dbReference>
<gene>
    <name evidence="4" type="primary">LOC118264909</name>
</gene>
<evidence type="ECO:0000313" key="4">
    <source>
        <dbReference type="RefSeq" id="XP_050561636.1"/>
    </source>
</evidence>
<dbReference type="RefSeq" id="XP_050561636.1">
    <property type="nucleotide sequence ID" value="XM_050705679.1"/>
</dbReference>
<dbReference type="GO" id="GO:0007076">
    <property type="term" value="P:mitotic chromosome condensation"/>
    <property type="evidence" value="ECO:0007669"/>
    <property type="project" value="InterPro"/>
</dbReference>
<dbReference type="Gene3D" id="1.25.10.10">
    <property type="entry name" value="Leucine-rich Repeat Variant"/>
    <property type="match status" value="1"/>
</dbReference>
<evidence type="ECO:0000256" key="1">
    <source>
        <dbReference type="ARBA" id="ARBA00023067"/>
    </source>
</evidence>
<dbReference type="Proteomes" id="UP000829999">
    <property type="component" value="Chromosome 28"/>
</dbReference>
<dbReference type="PANTHER" id="PTHR14222:SF1">
    <property type="entry name" value="CONDENSIN-2 COMPLEX SUBUNIT D3"/>
    <property type="match status" value="1"/>
</dbReference>
<sequence length="1182" mass="133686">MMDLINHLQNLRLDSLDCGWAKAVSQSEYLDFEDLPPEYENAIDSLELESTFMNIIRALDSWLEADTEDNSWAYLSQTIDHMKLLALIGYYIDYGCKNVRTREYRLNALLASRVYFKLLRIPGYKTYNIYHSQLFVQSLTCLSFPTTLSDEETNYTSSQLIREINCVLKHLDELVDDMKLIVKNLHLTPNDTHFEEILNNSLETSACAKLHIDKILLTTINAKIIKIIDIVLSELKTNQHQHELAVRMLFKCILSRLVAASMDNTPSNKNVIRPNFVMYSVYLMSNYAQPGLSSYTILVEHLCYTLDGLEKTEVREIRADMIIGIMSLLNWSTYKKITKWILQLSKDSKLQHRQLAVEILAKMLAGVHNGFGPTEQPTENNDAISPDAEDPNGEPQPSTSTANNKSKQNSPETFIITDDTSQCSLESGVIKQIYEEPHNINTIICARKHNIPHMEVIRALYERVHDESGTLRTRVISILNDCLQSEHQPVIDAVKTLQGEGSVSRLTAVAARAVCDERATVRKAGVGLMLQLLLDPASDTPRSEDLVMLVSLCRDGSLVVRQAAINAIGDLVTAKPCESVIEAFLAGPVHQVSDPEGKVQEQVLSLIEYVLIDRLKQFKTSGCDPLPWMILAGMVKQKMKMHLQKVCVLLSKKKCLNHRLVDKLSTHLGALNKERDLQCLVLLTSLARHVECSELAFLLDYYYKLVQMDELQDVRLMSQTLELLSLWSRFLSPEERTSLRHHIVRRLVEAQDDGCRILRAKLAAQLDPDNLIWATEMMQMSEQRAILDCDVSEALRAADLSLVAPIPPSPGLLQVFLHAINDALPECESESAAERGGACVAGAARLCVRSRAAAAAAAPTFAALLAAPCQPLPVRINSLVALSDICARYTCIVEPLLGTMCDCLSKESPVELRRRAARELTRLLLGGFLRLRTPLYYRYCALLADEDIDVREPAEYYMSCSLTSDTIYHHFVDCLLHYNHNDKDRINFDSRQLIYDVMLQRLSMVQRLNIQCRLAREVLEHAADLMDEDDELSPAMNAALLDTTTLLTGPRLKLPKKPQKASNLEELQERVTTNIVSRKMKMTVAEVLVPAVIKLYSRMKPRGGQSTTYLLQLSTDLVKDYESEIEEVFEDDRELMKQVKWFQESIGMEPRLGNVRNLPHPEPPKASKSYTYRARPRARQYK</sequence>
<organism evidence="3 4">
    <name type="scientific">Spodoptera frugiperda</name>
    <name type="common">Fall armyworm</name>
    <dbReference type="NCBI Taxonomy" id="7108"/>
    <lineage>
        <taxon>Eukaryota</taxon>
        <taxon>Metazoa</taxon>
        <taxon>Ecdysozoa</taxon>
        <taxon>Arthropoda</taxon>
        <taxon>Hexapoda</taxon>
        <taxon>Insecta</taxon>
        <taxon>Pterygota</taxon>
        <taxon>Neoptera</taxon>
        <taxon>Endopterygota</taxon>
        <taxon>Lepidoptera</taxon>
        <taxon>Glossata</taxon>
        <taxon>Ditrysia</taxon>
        <taxon>Noctuoidea</taxon>
        <taxon>Noctuidae</taxon>
        <taxon>Amphipyrinae</taxon>
        <taxon>Spodoptera</taxon>
    </lineage>
</organism>
<accession>A0A9R0EAX6</accession>
<dbReference type="GO" id="GO:0010032">
    <property type="term" value="P:meiotic chromosome condensation"/>
    <property type="evidence" value="ECO:0007669"/>
    <property type="project" value="TreeGrafter"/>
</dbReference>